<gene>
    <name evidence="3" type="ORF">BFC18_07350</name>
</gene>
<comment type="similarity">
    <text evidence="1">Belongs to the 4-hydroxybenzoyl-CoA thioesterase family.</text>
</comment>
<dbReference type="OrthoDB" id="9799036at2"/>
<keyword evidence="4" id="KW-1185">Reference proteome</keyword>
<sequence length="145" mass="16275">MTDFAPALSDYPYQVKLTSRQEDNDENGFINNVAFYSFFNTGVNMFLQNHCPQAFEHEGITAYVVSSQCQYMSPASFPDDIFVGLRVAKVGRSSVTYGLSVYAGETKRRVAHGLFVHVYVERHTDNAVPIPADVKDALLTFSEEF</sequence>
<evidence type="ECO:0000313" key="4">
    <source>
        <dbReference type="Proteomes" id="UP000175691"/>
    </source>
</evidence>
<dbReference type="PANTHER" id="PTHR31793:SF27">
    <property type="entry name" value="NOVEL THIOESTERASE SUPERFAMILY DOMAIN AND SAPOSIN A-TYPE DOMAIN CONTAINING PROTEIN (0610012H03RIK)"/>
    <property type="match status" value="1"/>
</dbReference>
<dbReference type="CDD" id="cd00586">
    <property type="entry name" value="4HBT"/>
    <property type="match status" value="1"/>
</dbReference>
<dbReference type="InterPro" id="IPR050563">
    <property type="entry name" value="4-hydroxybenzoyl-CoA_TE"/>
</dbReference>
<dbReference type="EMBL" id="MDHN01000013">
    <property type="protein sequence ID" value="OFC71542.1"/>
    <property type="molecule type" value="Genomic_DNA"/>
</dbReference>
<evidence type="ECO:0000256" key="2">
    <source>
        <dbReference type="ARBA" id="ARBA00022801"/>
    </source>
</evidence>
<proteinExistence type="inferred from homology"/>
<dbReference type="GO" id="GO:0047617">
    <property type="term" value="F:fatty acyl-CoA hydrolase activity"/>
    <property type="evidence" value="ECO:0007669"/>
    <property type="project" value="TreeGrafter"/>
</dbReference>
<name>A0A1E7ZDM0_9ALTE</name>
<dbReference type="Gene3D" id="3.10.129.10">
    <property type="entry name" value="Hotdog Thioesterase"/>
    <property type="match status" value="1"/>
</dbReference>
<dbReference type="Proteomes" id="UP000175691">
    <property type="component" value="Unassembled WGS sequence"/>
</dbReference>
<organism evidence="3 4">
    <name type="scientific">Alteromonas confluentis</name>
    <dbReference type="NCBI Taxonomy" id="1656094"/>
    <lineage>
        <taxon>Bacteria</taxon>
        <taxon>Pseudomonadati</taxon>
        <taxon>Pseudomonadota</taxon>
        <taxon>Gammaproteobacteria</taxon>
        <taxon>Alteromonadales</taxon>
        <taxon>Alteromonadaceae</taxon>
        <taxon>Alteromonas/Salinimonas group</taxon>
        <taxon>Alteromonas</taxon>
    </lineage>
</organism>
<protein>
    <submittedName>
        <fullName evidence="3">Thioesterase</fullName>
    </submittedName>
</protein>
<accession>A0A1E7ZDM0</accession>
<dbReference type="STRING" id="1656094.BFC18_07350"/>
<evidence type="ECO:0000313" key="3">
    <source>
        <dbReference type="EMBL" id="OFC71542.1"/>
    </source>
</evidence>
<dbReference type="AlphaFoldDB" id="A0A1E7ZDM0"/>
<dbReference type="Pfam" id="PF13279">
    <property type="entry name" value="4HBT_2"/>
    <property type="match status" value="1"/>
</dbReference>
<keyword evidence="2" id="KW-0378">Hydrolase</keyword>
<reference evidence="3 4" key="1">
    <citation type="submission" date="2016-08" db="EMBL/GenBank/DDBJ databases">
        <authorList>
            <person name="Seilhamer J.J."/>
        </authorList>
    </citation>
    <scope>NUCLEOTIDE SEQUENCE [LARGE SCALE GENOMIC DNA]</scope>
    <source>
        <strain evidence="3 4">KCTC 42603</strain>
    </source>
</reference>
<dbReference type="SUPFAM" id="SSF54637">
    <property type="entry name" value="Thioesterase/thiol ester dehydrase-isomerase"/>
    <property type="match status" value="1"/>
</dbReference>
<dbReference type="InterPro" id="IPR029069">
    <property type="entry name" value="HotDog_dom_sf"/>
</dbReference>
<dbReference type="PANTHER" id="PTHR31793">
    <property type="entry name" value="4-HYDROXYBENZOYL-COA THIOESTERASE FAMILY MEMBER"/>
    <property type="match status" value="1"/>
</dbReference>
<evidence type="ECO:0000256" key="1">
    <source>
        <dbReference type="ARBA" id="ARBA00005953"/>
    </source>
</evidence>
<comment type="caution">
    <text evidence="3">The sequence shown here is derived from an EMBL/GenBank/DDBJ whole genome shotgun (WGS) entry which is preliminary data.</text>
</comment>
<dbReference type="RefSeq" id="WP_070124394.1">
    <property type="nucleotide sequence ID" value="NZ_MDHN01000013.1"/>
</dbReference>